<evidence type="ECO:0000259" key="1">
    <source>
        <dbReference type="Pfam" id="PF01425"/>
    </source>
</evidence>
<dbReference type="Pfam" id="PF01425">
    <property type="entry name" value="Amidase"/>
    <property type="match status" value="1"/>
</dbReference>
<reference evidence="2" key="2">
    <citation type="submission" date="2023-06" db="EMBL/GenBank/DDBJ databases">
        <authorList>
            <consortium name="Lawrence Berkeley National Laboratory"/>
            <person name="Haridas S."/>
            <person name="Hensen N."/>
            <person name="Bonometti L."/>
            <person name="Westerberg I."/>
            <person name="Brannstrom I.O."/>
            <person name="Guillou S."/>
            <person name="Cros-Aarteil S."/>
            <person name="Calhoun S."/>
            <person name="Kuo A."/>
            <person name="Mondo S."/>
            <person name="Pangilinan J."/>
            <person name="Riley R."/>
            <person name="Labutti K."/>
            <person name="Andreopoulos B."/>
            <person name="Lipzen A."/>
            <person name="Chen C."/>
            <person name="Yanf M."/>
            <person name="Daum C."/>
            <person name="Ng V."/>
            <person name="Clum A."/>
            <person name="Steindorff A."/>
            <person name="Ohm R."/>
            <person name="Martin F."/>
            <person name="Silar P."/>
            <person name="Natvig D."/>
            <person name="Lalanne C."/>
            <person name="Gautier V."/>
            <person name="Ament-Velasquez S.L."/>
            <person name="Kruys A."/>
            <person name="Hutchinson M.I."/>
            <person name="Powell A.J."/>
            <person name="Barry K."/>
            <person name="Miller A.N."/>
            <person name="Grigoriev I.V."/>
            <person name="Debuchy R."/>
            <person name="Gladieux P."/>
            <person name="Thoren M.H."/>
            <person name="Johannesson H."/>
        </authorList>
    </citation>
    <scope>NUCLEOTIDE SEQUENCE</scope>
    <source>
        <strain evidence="2">CBS 118394</strain>
    </source>
</reference>
<organism evidence="2 3">
    <name type="scientific">Apodospora peruviana</name>
    <dbReference type="NCBI Taxonomy" id="516989"/>
    <lineage>
        <taxon>Eukaryota</taxon>
        <taxon>Fungi</taxon>
        <taxon>Dikarya</taxon>
        <taxon>Ascomycota</taxon>
        <taxon>Pezizomycotina</taxon>
        <taxon>Sordariomycetes</taxon>
        <taxon>Sordariomycetidae</taxon>
        <taxon>Sordariales</taxon>
        <taxon>Lasiosphaeriaceae</taxon>
        <taxon>Apodospora</taxon>
    </lineage>
</organism>
<accession>A0AAE0ICI8</accession>
<dbReference type="EMBL" id="JAUEDM010000003">
    <property type="protein sequence ID" value="KAK3322642.1"/>
    <property type="molecule type" value="Genomic_DNA"/>
</dbReference>
<comment type="caution">
    <text evidence="2">The sequence shown here is derived from an EMBL/GenBank/DDBJ whole genome shotgun (WGS) entry which is preliminary data.</text>
</comment>
<dbReference type="Proteomes" id="UP001283341">
    <property type="component" value="Unassembled WGS sequence"/>
</dbReference>
<protein>
    <submittedName>
        <fullName evidence="2">Amidase</fullName>
    </submittedName>
</protein>
<dbReference type="InterPro" id="IPR036928">
    <property type="entry name" value="AS_sf"/>
</dbReference>
<name>A0AAE0ICI8_9PEZI</name>
<keyword evidence="3" id="KW-1185">Reference proteome</keyword>
<evidence type="ECO:0000313" key="3">
    <source>
        <dbReference type="Proteomes" id="UP001283341"/>
    </source>
</evidence>
<feature type="domain" description="Amidase" evidence="1">
    <location>
        <begin position="37"/>
        <end position="324"/>
    </location>
</feature>
<dbReference type="SUPFAM" id="SSF75304">
    <property type="entry name" value="Amidase signature (AS) enzymes"/>
    <property type="match status" value="1"/>
</dbReference>
<dbReference type="InterPro" id="IPR023631">
    <property type="entry name" value="Amidase_dom"/>
</dbReference>
<dbReference type="PANTHER" id="PTHR42678">
    <property type="entry name" value="AMIDASE"/>
    <property type="match status" value="1"/>
</dbReference>
<gene>
    <name evidence="2" type="ORF">B0H66DRAFT_620354</name>
</gene>
<dbReference type="PANTHER" id="PTHR42678:SF37">
    <property type="entry name" value="AMIDASE C869.01-RELATED"/>
    <property type="match status" value="1"/>
</dbReference>
<dbReference type="AlphaFoldDB" id="A0AAE0ICI8"/>
<dbReference type="Gene3D" id="3.90.1300.10">
    <property type="entry name" value="Amidase signature (AS) domain"/>
    <property type="match status" value="1"/>
</dbReference>
<reference evidence="2" key="1">
    <citation type="journal article" date="2023" name="Mol. Phylogenet. Evol.">
        <title>Genome-scale phylogeny and comparative genomics of the fungal order Sordariales.</title>
        <authorList>
            <person name="Hensen N."/>
            <person name="Bonometti L."/>
            <person name="Westerberg I."/>
            <person name="Brannstrom I.O."/>
            <person name="Guillou S."/>
            <person name="Cros-Aarteil S."/>
            <person name="Calhoun S."/>
            <person name="Haridas S."/>
            <person name="Kuo A."/>
            <person name="Mondo S."/>
            <person name="Pangilinan J."/>
            <person name="Riley R."/>
            <person name="LaButti K."/>
            <person name="Andreopoulos B."/>
            <person name="Lipzen A."/>
            <person name="Chen C."/>
            <person name="Yan M."/>
            <person name="Daum C."/>
            <person name="Ng V."/>
            <person name="Clum A."/>
            <person name="Steindorff A."/>
            <person name="Ohm R.A."/>
            <person name="Martin F."/>
            <person name="Silar P."/>
            <person name="Natvig D.O."/>
            <person name="Lalanne C."/>
            <person name="Gautier V."/>
            <person name="Ament-Velasquez S.L."/>
            <person name="Kruys A."/>
            <person name="Hutchinson M.I."/>
            <person name="Powell A.J."/>
            <person name="Barry K."/>
            <person name="Miller A.N."/>
            <person name="Grigoriev I.V."/>
            <person name="Debuchy R."/>
            <person name="Gladieux P."/>
            <person name="Hiltunen Thoren M."/>
            <person name="Johannesson H."/>
        </authorList>
    </citation>
    <scope>NUCLEOTIDE SEQUENCE</scope>
    <source>
        <strain evidence="2">CBS 118394</strain>
    </source>
</reference>
<evidence type="ECO:0000313" key="2">
    <source>
        <dbReference type="EMBL" id="KAK3322642.1"/>
    </source>
</evidence>
<proteinExistence type="predicted"/>
<sequence length="550" mass="58612">MVTHDLSMPDCRGIDIQGFSIAELRDQMSKGTFSAQDLTSCYLERIRRLNGLLKAVIEVNPDAINIAKELDDEERNGTTRGPLHGIPFLVKDNMATADKMQTTAGSSVLIGATVPEDAVVVAKLRAAGAVLLGHANLSEWAAMRSSYYSEGYSSRGGQCRNPHNLAEHAGGSSCGSAVAVAISMCAFSLGTETDGSVMFPADRNGVVGIKPTLGSTSCQGVIPESRNFDVVGTFGKTVADAAVALDAILTERPPSPLESFVSRSSKSALKGTRFGLPWKRIWEAAQSEGRKKSHPQYKVLMDLVARIREAGAEVVEAADLPSAETIIPPCGWDWDYPSKQGHPDQSEFTVVKTDFYTDLKSYLAGLAANPKNIRDLADVIAYNKSRPEEGGIPGRHGAWPTGQDQFEKSLASGGVEDETYHAALAFVRQKSREEGIDAALSHDSGQLDGLLVPIAADGGVATQVAAKAGYPMIAIPVSSSDNGVPFSLGIIQTAGREDLLVKFGSAIEDLVGGRPKPGFRNIDADNWMYVGPKPEDTRKERNSLSGCAIC</sequence>